<dbReference type="InterPro" id="IPR034652">
    <property type="entry name" value="SRP68-RBD"/>
</dbReference>
<dbReference type="PANTHER" id="PTHR12860:SF0">
    <property type="entry name" value="SIGNAL RECOGNITION PARTICLE SUBUNIT SRP68"/>
    <property type="match status" value="1"/>
</dbReference>
<proteinExistence type="inferred from homology"/>
<evidence type="ECO:0000256" key="10">
    <source>
        <dbReference type="SAM" id="MobiDB-lite"/>
    </source>
</evidence>
<dbReference type="CDD" id="cd15481">
    <property type="entry name" value="SRP68-RBD"/>
    <property type="match status" value="1"/>
</dbReference>
<comment type="caution">
    <text evidence="11">The sequence shown here is derived from an EMBL/GenBank/DDBJ whole genome shotgun (WGS) entry which is preliminary data.</text>
</comment>
<keyword evidence="7" id="KW-0539">Nucleus</keyword>
<reference evidence="11 12" key="1">
    <citation type="journal article" date="2023" name="bioRxiv">
        <title>High-quality genome assemblies of four members of thePodospora anserinaspecies complex.</title>
        <authorList>
            <person name="Ament-Velasquez S.L."/>
            <person name="Vogan A.A."/>
            <person name="Wallerman O."/>
            <person name="Hartmann F."/>
            <person name="Gautier V."/>
            <person name="Silar P."/>
            <person name="Giraud T."/>
            <person name="Johannesson H."/>
        </authorList>
    </citation>
    <scope>NUCLEOTIDE SEQUENCE [LARGE SCALE GENOMIC DNA]</scope>
    <source>
        <strain evidence="11 12">CBS 112042</strain>
    </source>
</reference>
<dbReference type="EMBL" id="JAFFGZ010000008">
    <property type="protein sequence ID" value="KAK4640474.1"/>
    <property type="molecule type" value="Genomic_DNA"/>
</dbReference>
<dbReference type="Gene3D" id="1.10.3450.40">
    <property type="entry name" value="Signal recognition particle, SRP68 subunit, RNA-binding domain"/>
    <property type="match status" value="1"/>
</dbReference>
<evidence type="ECO:0000256" key="9">
    <source>
        <dbReference type="ARBA" id="ARBA00029498"/>
    </source>
</evidence>
<evidence type="ECO:0000256" key="4">
    <source>
        <dbReference type="ARBA" id="ARBA00022490"/>
    </source>
</evidence>
<evidence type="ECO:0000256" key="7">
    <source>
        <dbReference type="ARBA" id="ARBA00023242"/>
    </source>
</evidence>
<keyword evidence="4" id="KW-0963">Cytoplasm</keyword>
<keyword evidence="12" id="KW-1185">Reference proteome</keyword>
<dbReference type="InterPro" id="IPR038253">
    <property type="entry name" value="SRP68_N_sf"/>
</dbReference>
<organism evidence="11 12">
    <name type="scientific">Podospora bellae-mahoneyi</name>
    <dbReference type="NCBI Taxonomy" id="2093777"/>
    <lineage>
        <taxon>Eukaryota</taxon>
        <taxon>Fungi</taxon>
        <taxon>Dikarya</taxon>
        <taxon>Ascomycota</taxon>
        <taxon>Pezizomycotina</taxon>
        <taxon>Sordariomycetes</taxon>
        <taxon>Sordariomycetidae</taxon>
        <taxon>Sordariales</taxon>
        <taxon>Podosporaceae</taxon>
        <taxon>Podospora</taxon>
    </lineage>
</organism>
<name>A0ABR0F9T9_9PEZI</name>
<evidence type="ECO:0000256" key="5">
    <source>
        <dbReference type="ARBA" id="ARBA00022884"/>
    </source>
</evidence>
<keyword evidence="8" id="KW-0687">Ribonucleoprotein</keyword>
<comment type="subcellular location">
    <subcellularLocation>
        <location evidence="1">Cytoplasm</location>
    </subcellularLocation>
    <subcellularLocation>
        <location evidence="2">Nucleus</location>
        <location evidence="2">Nucleolus</location>
    </subcellularLocation>
</comment>
<evidence type="ECO:0000256" key="1">
    <source>
        <dbReference type="ARBA" id="ARBA00004496"/>
    </source>
</evidence>
<dbReference type="Pfam" id="PF16969">
    <property type="entry name" value="SRP68"/>
    <property type="match status" value="1"/>
</dbReference>
<sequence length="742" mass="80868">MWRRSPKKSSKNLDGAVNHLELGWSTQQLTGLMFGASFSWGSTRNTVRYGGCYRWELGPHTAGHKLKSTAWEPKSMSKISPTPVSVLTPLPVTSWARASTQVTTPATSTTGTAGMDITKFVVSHREKALLYGDYSTYHTSLSKKILNCRKKLNIATKKRGTFHPRNQVTAEQVAEDHDYIHLQLLTAERTWADAMAVKAAHSVETKGIGGKTRSHIVSRLEKGARTAEQLAEVLTQSASGASSVDILEARAYAALLRGAALFEKQHWEPCLKSYSVARIIYSALSTSAKNDIFKDLLSETIDPSIRYAAYQAQIPRTQPIAEIALKYFQHAGPELAAHIEKQNPAVLQHGDADAKQGAGGAPATLTWRGREVKIEDAAIAIAWAAVGAEKAKLADKLSSAGSLAPRELAGAYDDILVTSQDAVDATKQAIDELKSEGVPQSDSRMQSLQITRTTVNYEMISWRIGRNRALIGQDDGARLDFGAPSKKKKKQEQEQEQAEEALEQKGRDLTPGRQIAKLKEKVVLYDGILQSVESIKELPGVANDQEFSAQLEATSQYFTALKCLAISRSHAIAGNTINALALVKRALDQCTAALPALSGSDDGKPAPRNIQVTNQHAGLLRDILGGELQRSRALVEIHSLNKSASASQTGGAGKPLSSQLFNYPTGGVDLNNIVTYPPQLEPIPVKPLFLDVAWNYIEYPAKQQQQQQQRPAAAVQDKSKGTEKEPEPEAKPQKRGWFGFGR</sequence>
<gene>
    <name evidence="11" type="primary">SRP68</name>
    <name evidence="11" type="ORF">QC761_602540</name>
</gene>
<evidence type="ECO:0000256" key="8">
    <source>
        <dbReference type="ARBA" id="ARBA00023274"/>
    </source>
</evidence>
<evidence type="ECO:0000313" key="11">
    <source>
        <dbReference type="EMBL" id="KAK4640474.1"/>
    </source>
</evidence>
<dbReference type="InterPro" id="IPR026258">
    <property type="entry name" value="SRP68"/>
</dbReference>
<evidence type="ECO:0000313" key="12">
    <source>
        <dbReference type="Proteomes" id="UP001322138"/>
    </source>
</evidence>
<dbReference type="GeneID" id="87900184"/>
<dbReference type="Proteomes" id="UP001322138">
    <property type="component" value="Unassembled WGS sequence"/>
</dbReference>
<keyword evidence="5" id="KW-0694">RNA-binding</keyword>
<feature type="region of interest" description="Disordered" evidence="10">
    <location>
        <begin position="702"/>
        <end position="742"/>
    </location>
</feature>
<evidence type="ECO:0000256" key="2">
    <source>
        <dbReference type="ARBA" id="ARBA00004604"/>
    </source>
</evidence>
<dbReference type="RefSeq" id="XP_062729450.1">
    <property type="nucleotide sequence ID" value="XM_062880702.1"/>
</dbReference>
<comment type="similarity">
    <text evidence="3">Belongs to the SRP68 family.</text>
</comment>
<accession>A0ABR0F9T9</accession>
<feature type="compositionally biased region" description="Basic and acidic residues" evidence="10">
    <location>
        <begin position="717"/>
        <end position="732"/>
    </location>
</feature>
<dbReference type="PANTHER" id="PTHR12860">
    <property type="entry name" value="SIGNAL RECOGNITION PARTICLE 68 KDA PROTEIN"/>
    <property type="match status" value="1"/>
</dbReference>
<protein>
    <recommendedName>
        <fullName evidence="9">Signal recognition particle subunit SRP68</fullName>
    </recommendedName>
</protein>
<keyword evidence="6" id="KW-0733">Signal recognition particle</keyword>
<evidence type="ECO:0000256" key="3">
    <source>
        <dbReference type="ARBA" id="ARBA00009352"/>
    </source>
</evidence>
<evidence type="ECO:0000256" key="6">
    <source>
        <dbReference type="ARBA" id="ARBA00023135"/>
    </source>
</evidence>